<dbReference type="Gene3D" id="3.30.300.30">
    <property type="match status" value="1"/>
</dbReference>
<dbReference type="PANTHER" id="PTHR43201">
    <property type="entry name" value="ACYL-COA SYNTHETASE"/>
    <property type="match status" value="1"/>
</dbReference>
<gene>
    <name evidence="6" type="ORF">HGQ17_01980</name>
</gene>
<evidence type="ECO:0000259" key="5">
    <source>
        <dbReference type="Pfam" id="PF00561"/>
    </source>
</evidence>
<name>A0A7X8THT6_9MICC</name>
<comment type="similarity">
    <text evidence="1">Belongs to the ATP-dependent AMP-binding enzyme family.</text>
</comment>
<evidence type="ECO:0000256" key="2">
    <source>
        <dbReference type="ARBA" id="ARBA00022598"/>
    </source>
</evidence>
<keyword evidence="6" id="KW-0378">Hydrolase</keyword>
<evidence type="ECO:0000313" key="7">
    <source>
        <dbReference type="Proteomes" id="UP000523139"/>
    </source>
</evidence>
<dbReference type="GO" id="GO:0031956">
    <property type="term" value="F:medium-chain fatty acid-CoA ligase activity"/>
    <property type="evidence" value="ECO:0007669"/>
    <property type="project" value="TreeGrafter"/>
</dbReference>
<evidence type="ECO:0000256" key="3">
    <source>
        <dbReference type="SAM" id="MobiDB-lite"/>
    </source>
</evidence>
<dbReference type="InterPro" id="IPR000873">
    <property type="entry name" value="AMP-dep_synth/lig_dom"/>
</dbReference>
<proteinExistence type="inferred from homology"/>
<keyword evidence="7" id="KW-1185">Reference proteome</keyword>
<keyword evidence="2" id="KW-0436">Ligase</keyword>
<accession>A0A7X8THT6</accession>
<dbReference type="Pfam" id="PF00561">
    <property type="entry name" value="Abhydrolase_1"/>
    <property type="match status" value="1"/>
</dbReference>
<evidence type="ECO:0000256" key="1">
    <source>
        <dbReference type="ARBA" id="ARBA00006432"/>
    </source>
</evidence>
<feature type="domain" description="AB hydrolase-1" evidence="5">
    <location>
        <begin position="74"/>
        <end position="342"/>
    </location>
</feature>
<evidence type="ECO:0000259" key="4">
    <source>
        <dbReference type="Pfam" id="PF00501"/>
    </source>
</evidence>
<evidence type="ECO:0000313" key="6">
    <source>
        <dbReference type="EMBL" id="NLS08791.1"/>
    </source>
</evidence>
<dbReference type="SUPFAM" id="SSF53474">
    <property type="entry name" value="alpha/beta-Hydrolases"/>
    <property type="match status" value="1"/>
</dbReference>
<sequence length="947" mass="100968">MVKLPRIPGLGSWRPISARPAQNPHQALTKTPLPGLDPVWSRVVQAKTDDGRRSFHVLDTGPVLEELGVAPEGTILAVHGNPTWSYMWREVLAESVRQAQQALNGGSGRIWRVIAPDQLDMGFSERLAHPEAPSAGAPSYRKLEQRITDLDGLMDALEVETDKPLVTLGHDWGGIISLAWATRHHQAVDAAISLNTAVDHPSGEPVPAALRAAMAPGVLPASTVTTDGFLKVTLSLAEDMDDETRRAFRSPYVSRRGRGGIGGFVADIPALAEHDSRTVLEETSAALREWTNPALLIWGPKDPVFQDRYLHDLLDRLGNAADGQGADLHRFEGAGHLVGEDKDISEVIFTWLRQRFDEPQDQSLASPEPAAEIMGLHDQLEEMAASWRRETPAAVEMPPVELAAPGEQPVTVSWSQLREEVNALASGLYELGVSRGDRISLLVQPGNSLTVILYACLRLGAVAVVADAGLGIKGLTRAVRSARPDWVIGQRTGLTAARVLGWPGRRISVDALSPRATKMLGVEASVERLLRRAGSLASTAAALQEIPAPAAQDDAAILFTSGSTGPAKGVVYTHGRLGALVALLRQQFGVAPGASLIAGFAPFALLGPAIGATSVTPDMVVTKPATLTAAAVAEAAAAGQATMFFGSPAALKNVAATAHRLTDEQREALRRIRLVLSAGAPVHPALLDTVQEIFPEAELHTPYGMTEGLLQADFTREEIHQAAEESASPRSQAGVCVGRPVSGVHFSLAPLDQLGRPAETELLDPAEAPGVLSELVVSAAHLKERYDRLWFTDQQSRRDTKDQLIWHRTGDIGAFDAQGRLWIQGRLQHVITTPAGPIGPGVVETPVDALAEVARSAAVGVGPVGTQSVVVIVEAERGQKLHLPGTPLARPEFAREVRAACADVQEVSTVLVVDSLPTDIRHNSKIDRSALAQWAEQVVAGKKVSAP</sequence>
<dbReference type="Gene3D" id="3.40.50.12780">
    <property type="entry name" value="N-terminal domain of ligase-like"/>
    <property type="match status" value="1"/>
</dbReference>
<dbReference type="Proteomes" id="UP000523139">
    <property type="component" value="Unassembled WGS sequence"/>
</dbReference>
<dbReference type="InterPro" id="IPR000073">
    <property type="entry name" value="AB_hydrolase_1"/>
</dbReference>
<dbReference type="InterPro" id="IPR029058">
    <property type="entry name" value="AB_hydrolase_fold"/>
</dbReference>
<dbReference type="InterPro" id="IPR020845">
    <property type="entry name" value="AMP-binding_CS"/>
</dbReference>
<dbReference type="GO" id="GO:0016787">
    <property type="term" value="F:hydrolase activity"/>
    <property type="evidence" value="ECO:0007669"/>
    <property type="project" value="UniProtKB-KW"/>
</dbReference>
<comment type="caution">
    <text evidence="6">The sequence shown here is derived from an EMBL/GenBank/DDBJ whole genome shotgun (WGS) entry which is preliminary data.</text>
</comment>
<protein>
    <submittedName>
        <fullName evidence="6">Alpha/beta fold hydrolase</fullName>
    </submittedName>
</protein>
<dbReference type="RefSeq" id="WP_168886274.1">
    <property type="nucleotide sequence ID" value="NZ_JABAHY010000001.1"/>
</dbReference>
<dbReference type="InterPro" id="IPR042099">
    <property type="entry name" value="ANL_N_sf"/>
</dbReference>
<reference evidence="6 7" key="1">
    <citation type="submission" date="2020-04" db="EMBL/GenBank/DDBJ databases">
        <title>Nesterenkonia sp. nov., isolated from marine sediment.</title>
        <authorList>
            <person name="Zhang G."/>
        </authorList>
    </citation>
    <scope>NUCLEOTIDE SEQUENCE [LARGE SCALE GENOMIC DNA]</scope>
    <source>
        <strain evidence="6 7">MY13</strain>
    </source>
</reference>
<dbReference type="Gene3D" id="3.40.50.1820">
    <property type="entry name" value="alpha/beta hydrolase"/>
    <property type="match status" value="1"/>
</dbReference>
<dbReference type="AlphaFoldDB" id="A0A7X8THT6"/>
<dbReference type="SUPFAM" id="SSF56801">
    <property type="entry name" value="Acetyl-CoA synthetase-like"/>
    <property type="match status" value="1"/>
</dbReference>
<organism evidence="6 7">
    <name type="scientific">Nesterenkonia sedimenti</name>
    <dbReference type="NCBI Taxonomy" id="1463632"/>
    <lineage>
        <taxon>Bacteria</taxon>
        <taxon>Bacillati</taxon>
        <taxon>Actinomycetota</taxon>
        <taxon>Actinomycetes</taxon>
        <taxon>Micrococcales</taxon>
        <taxon>Micrococcaceae</taxon>
        <taxon>Nesterenkonia</taxon>
    </lineage>
</organism>
<feature type="region of interest" description="Disordered" evidence="3">
    <location>
        <begin position="13"/>
        <end position="33"/>
    </location>
</feature>
<dbReference type="PROSITE" id="PS00455">
    <property type="entry name" value="AMP_BINDING"/>
    <property type="match status" value="1"/>
</dbReference>
<dbReference type="Pfam" id="PF00501">
    <property type="entry name" value="AMP-binding"/>
    <property type="match status" value="1"/>
</dbReference>
<dbReference type="InterPro" id="IPR045851">
    <property type="entry name" value="AMP-bd_C_sf"/>
</dbReference>
<dbReference type="EMBL" id="JABAHY010000001">
    <property type="protein sequence ID" value="NLS08791.1"/>
    <property type="molecule type" value="Genomic_DNA"/>
</dbReference>
<dbReference type="GO" id="GO:0006631">
    <property type="term" value="P:fatty acid metabolic process"/>
    <property type="evidence" value="ECO:0007669"/>
    <property type="project" value="TreeGrafter"/>
</dbReference>
<feature type="domain" description="AMP-dependent synthetase/ligase" evidence="4">
    <location>
        <begin position="407"/>
        <end position="756"/>
    </location>
</feature>
<dbReference type="PANTHER" id="PTHR43201:SF5">
    <property type="entry name" value="MEDIUM-CHAIN ACYL-COA LIGASE ACSF2, MITOCHONDRIAL"/>
    <property type="match status" value="1"/>
</dbReference>